<dbReference type="OrthoDB" id="664757at2"/>
<keyword evidence="2" id="KW-0328">Glycosyltransferase</keyword>
<dbReference type="Proteomes" id="UP000077177">
    <property type="component" value="Chromosome"/>
</dbReference>
<dbReference type="STRING" id="1492898.SY85_01605"/>
<evidence type="ECO:0000313" key="2">
    <source>
        <dbReference type="EMBL" id="ANE49390.1"/>
    </source>
</evidence>
<dbReference type="InterPro" id="IPR050137">
    <property type="entry name" value="PyrR_bifunctional"/>
</dbReference>
<keyword evidence="3" id="KW-1185">Reference proteome</keyword>
<evidence type="ECO:0000259" key="1">
    <source>
        <dbReference type="Pfam" id="PF00156"/>
    </source>
</evidence>
<reference evidence="2 3" key="2">
    <citation type="journal article" date="2016" name="Int. J. Syst. Evol. Microbiol.">
        <title>Flavisolibacter tropicus sp. nov., isolated from tropical soil.</title>
        <authorList>
            <person name="Lee J.J."/>
            <person name="Kang M.S."/>
            <person name="Kim G.S."/>
            <person name="Lee C.S."/>
            <person name="Lim S."/>
            <person name="Lee J."/>
            <person name="Roh S.H."/>
            <person name="Kang H."/>
            <person name="Ha J.M."/>
            <person name="Bae S."/>
            <person name="Jung H.Y."/>
            <person name="Kim M.K."/>
        </authorList>
    </citation>
    <scope>NUCLEOTIDE SEQUENCE [LARGE SCALE GENOMIC DNA]</scope>
    <source>
        <strain evidence="2 3">LCS9</strain>
    </source>
</reference>
<dbReference type="KEGG" id="fla:SY85_01605"/>
<dbReference type="CDD" id="cd06223">
    <property type="entry name" value="PRTases_typeI"/>
    <property type="match status" value="1"/>
</dbReference>
<sequence length="169" mass="18734">MQSNNSQKNCILSSETIKRKLKRMALEIAEQNADEKELIIAGINGNGELLAQKLIEELQQVVPTKLSKVVIQLNKKQPLDAQLSTPIDINDKVVIIVDDVSNSGRTLLYGLKPFITNLPKKIQTAVLVERSHKLFAIQPDYVGLSVATTLQEHISVETEGDQITGAWLH</sequence>
<reference evidence="3" key="1">
    <citation type="submission" date="2015-01" db="EMBL/GenBank/DDBJ databases">
        <title>Flavisolibacter sp./LCS9/ whole genome sequencing.</title>
        <authorList>
            <person name="Kim M.K."/>
            <person name="Srinivasan S."/>
            <person name="Lee J.-J."/>
        </authorList>
    </citation>
    <scope>NUCLEOTIDE SEQUENCE [LARGE SCALE GENOMIC DNA]</scope>
    <source>
        <strain evidence="3">LCS9</strain>
    </source>
</reference>
<gene>
    <name evidence="2" type="ORF">SY85_01605</name>
</gene>
<dbReference type="EMBL" id="CP011390">
    <property type="protein sequence ID" value="ANE49390.1"/>
    <property type="molecule type" value="Genomic_DNA"/>
</dbReference>
<name>A0A172TQT3_9BACT</name>
<dbReference type="PANTHER" id="PTHR11608:SF0">
    <property type="entry name" value="BIFUNCTIONAL PROTEIN PYRR"/>
    <property type="match status" value="1"/>
</dbReference>
<dbReference type="RefSeq" id="WP_066401477.1">
    <property type="nucleotide sequence ID" value="NZ_CP011390.1"/>
</dbReference>
<dbReference type="InterPro" id="IPR029057">
    <property type="entry name" value="PRTase-like"/>
</dbReference>
<feature type="domain" description="Phosphoribosyltransferase" evidence="1">
    <location>
        <begin position="12"/>
        <end position="146"/>
    </location>
</feature>
<organism evidence="2 3">
    <name type="scientific">Flavisolibacter tropicus</name>
    <dbReference type="NCBI Taxonomy" id="1492898"/>
    <lineage>
        <taxon>Bacteria</taxon>
        <taxon>Pseudomonadati</taxon>
        <taxon>Bacteroidota</taxon>
        <taxon>Chitinophagia</taxon>
        <taxon>Chitinophagales</taxon>
        <taxon>Chitinophagaceae</taxon>
        <taxon>Flavisolibacter</taxon>
    </lineage>
</organism>
<dbReference type="InterPro" id="IPR000836">
    <property type="entry name" value="PRTase_dom"/>
</dbReference>
<dbReference type="Gene3D" id="3.40.50.2020">
    <property type="match status" value="1"/>
</dbReference>
<proteinExistence type="predicted"/>
<evidence type="ECO:0000313" key="3">
    <source>
        <dbReference type="Proteomes" id="UP000077177"/>
    </source>
</evidence>
<dbReference type="AlphaFoldDB" id="A0A172TQT3"/>
<dbReference type="PANTHER" id="PTHR11608">
    <property type="entry name" value="BIFUNCTIONAL PROTEIN PYRR"/>
    <property type="match status" value="1"/>
</dbReference>
<dbReference type="GO" id="GO:0016757">
    <property type="term" value="F:glycosyltransferase activity"/>
    <property type="evidence" value="ECO:0007669"/>
    <property type="project" value="UniProtKB-KW"/>
</dbReference>
<keyword evidence="2" id="KW-0808">Transferase</keyword>
<protein>
    <submittedName>
        <fullName evidence="2">Phosphoribosyltransferase</fullName>
    </submittedName>
</protein>
<accession>A0A172TQT3</accession>
<dbReference type="SUPFAM" id="SSF53271">
    <property type="entry name" value="PRTase-like"/>
    <property type="match status" value="1"/>
</dbReference>
<dbReference type="Pfam" id="PF00156">
    <property type="entry name" value="Pribosyltran"/>
    <property type="match status" value="1"/>
</dbReference>